<dbReference type="Proteomes" id="UP000232196">
    <property type="component" value="Unassembled WGS sequence"/>
</dbReference>
<evidence type="ECO:0000259" key="7">
    <source>
        <dbReference type="Pfam" id="PF01435"/>
    </source>
</evidence>
<keyword evidence="3 6" id="KW-0378">Hydrolase</keyword>
<sequence>MLRNRLLFFVILLTFGAIISFLAVKSKANVEMPATLSPAFQLLGKPIKTLDRSLTKLMPISDLDEKKLGDSVALRYGSYADEKDPDLIYLKSLVTNLTVGKDKRFEYRVFIMDSSVPNAYAMPGGVLFVTKGLLSMVSSEAELVAVIGHEIGHVELSHCMDMVRGELLAKKIGASTLGELADLTAALLLKPSFGKNQEDEADSYGYDLLLRESYDPFAMGRTFLKLQEESGGKENAASPIQEYFMTHPYLSHRSEKFTEKAKREEEGKYYVGKKNLKKRVSRYQDELDKEFVKY</sequence>
<dbReference type="EMBL" id="NPDN01000001">
    <property type="protein sequence ID" value="PJZ27060.1"/>
    <property type="molecule type" value="Genomic_DNA"/>
</dbReference>
<keyword evidence="5 6" id="KW-0482">Metalloprotease</keyword>
<dbReference type="GO" id="GO:0016020">
    <property type="term" value="C:membrane"/>
    <property type="evidence" value="ECO:0007669"/>
    <property type="project" value="TreeGrafter"/>
</dbReference>
<dbReference type="PANTHER" id="PTHR22726:SF1">
    <property type="entry name" value="METALLOENDOPEPTIDASE OMA1, MITOCHONDRIAL"/>
    <property type="match status" value="1"/>
</dbReference>
<gene>
    <name evidence="8" type="ORF">CH357_00380</name>
</gene>
<accession>A0A2M9XHD0</accession>
<dbReference type="InterPro" id="IPR051156">
    <property type="entry name" value="Mito/Outer_Membr_Metalloprot"/>
</dbReference>
<keyword evidence="4 6" id="KW-0862">Zinc</keyword>
<dbReference type="GO" id="GO:0004222">
    <property type="term" value="F:metalloendopeptidase activity"/>
    <property type="evidence" value="ECO:0007669"/>
    <property type="project" value="InterPro"/>
</dbReference>
<dbReference type="OrthoDB" id="9810445at2"/>
<evidence type="ECO:0000256" key="1">
    <source>
        <dbReference type="ARBA" id="ARBA00022670"/>
    </source>
</evidence>
<keyword evidence="9" id="KW-1185">Reference proteome</keyword>
<comment type="caution">
    <text evidence="8">The sequence shown here is derived from an EMBL/GenBank/DDBJ whole genome shotgun (WGS) entry which is preliminary data.</text>
</comment>
<organism evidence="8 9">
    <name type="scientific">Leptospira hartskeerlii</name>
    <dbReference type="NCBI Taxonomy" id="2023177"/>
    <lineage>
        <taxon>Bacteria</taxon>
        <taxon>Pseudomonadati</taxon>
        <taxon>Spirochaetota</taxon>
        <taxon>Spirochaetia</taxon>
        <taxon>Leptospirales</taxon>
        <taxon>Leptospiraceae</taxon>
        <taxon>Leptospira</taxon>
    </lineage>
</organism>
<evidence type="ECO:0000256" key="3">
    <source>
        <dbReference type="ARBA" id="ARBA00022801"/>
    </source>
</evidence>
<dbReference type="GO" id="GO:0051603">
    <property type="term" value="P:proteolysis involved in protein catabolic process"/>
    <property type="evidence" value="ECO:0007669"/>
    <property type="project" value="TreeGrafter"/>
</dbReference>
<name>A0A2M9XHD0_9LEPT</name>
<dbReference type="RefSeq" id="WP_100704811.1">
    <property type="nucleotide sequence ID" value="NZ_NPDL01000004.1"/>
</dbReference>
<dbReference type="CDD" id="cd07324">
    <property type="entry name" value="M48C_Oma1-like"/>
    <property type="match status" value="1"/>
</dbReference>
<dbReference type="GO" id="GO:0046872">
    <property type="term" value="F:metal ion binding"/>
    <property type="evidence" value="ECO:0007669"/>
    <property type="project" value="UniProtKB-KW"/>
</dbReference>
<dbReference type="PANTHER" id="PTHR22726">
    <property type="entry name" value="METALLOENDOPEPTIDASE OMA1"/>
    <property type="match status" value="1"/>
</dbReference>
<evidence type="ECO:0000256" key="4">
    <source>
        <dbReference type="ARBA" id="ARBA00022833"/>
    </source>
</evidence>
<dbReference type="AlphaFoldDB" id="A0A2M9XHD0"/>
<dbReference type="InterPro" id="IPR001915">
    <property type="entry name" value="Peptidase_M48"/>
</dbReference>
<protein>
    <submittedName>
        <fullName evidence="8">Peptidase M48</fullName>
    </submittedName>
</protein>
<evidence type="ECO:0000256" key="5">
    <source>
        <dbReference type="ARBA" id="ARBA00023049"/>
    </source>
</evidence>
<evidence type="ECO:0000256" key="6">
    <source>
        <dbReference type="RuleBase" id="RU003983"/>
    </source>
</evidence>
<feature type="domain" description="Peptidase M48" evidence="7">
    <location>
        <begin position="92"/>
        <end position="258"/>
    </location>
</feature>
<comment type="similarity">
    <text evidence="6">Belongs to the peptidase M48 family.</text>
</comment>
<dbReference type="Pfam" id="PF01435">
    <property type="entry name" value="Peptidase_M48"/>
    <property type="match status" value="1"/>
</dbReference>
<evidence type="ECO:0000313" key="8">
    <source>
        <dbReference type="EMBL" id="PJZ27060.1"/>
    </source>
</evidence>
<comment type="cofactor">
    <cofactor evidence="6">
        <name>Zn(2+)</name>
        <dbReference type="ChEBI" id="CHEBI:29105"/>
    </cofactor>
    <text evidence="6">Binds 1 zinc ion per subunit.</text>
</comment>
<evidence type="ECO:0000256" key="2">
    <source>
        <dbReference type="ARBA" id="ARBA00022723"/>
    </source>
</evidence>
<dbReference type="Gene3D" id="3.30.2010.10">
    <property type="entry name" value="Metalloproteases ('zincins'), catalytic domain"/>
    <property type="match status" value="1"/>
</dbReference>
<keyword evidence="1 6" id="KW-0645">Protease</keyword>
<reference evidence="8 9" key="1">
    <citation type="submission" date="2017-07" db="EMBL/GenBank/DDBJ databases">
        <title>Leptospira spp. isolated from tropical soils.</title>
        <authorList>
            <person name="Thibeaux R."/>
            <person name="Iraola G."/>
            <person name="Ferres I."/>
            <person name="Bierque E."/>
            <person name="Girault D."/>
            <person name="Soupe-Gilbert M.-E."/>
            <person name="Picardeau M."/>
            <person name="Goarant C."/>
        </authorList>
    </citation>
    <scope>NUCLEOTIDE SEQUENCE [LARGE SCALE GENOMIC DNA]</scope>
    <source>
        <strain evidence="8 9">MCA1-C-A1</strain>
    </source>
</reference>
<evidence type="ECO:0000313" key="9">
    <source>
        <dbReference type="Proteomes" id="UP000232196"/>
    </source>
</evidence>
<keyword evidence="2" id="KW-0479">Metal-binding</keyword>
<proteinExistence type="inferred from homology"/>